<proteinExistence type="predicted"/>
<comment type="caution">
    <text evidence="3">The sequence shown here is derived from an EMBL/GenBank/DDBJ whole genome shotgun (WGS) entry which is preliminary data.</text>
</comment>
<keyword evidence="1" id="KW-0802">TPR repeat</keyword>
<dbReference type="Gene3D" id="1.25.40.10">
    <property type="entry name" value="Tetratricopeptide repeat domain"/>
    <property type="match status" value="2"/>
</dbReference>
<dbReference type="Pfam" id="PF00515">
    <property type="entry name" value="TPR_1"/>
    <property type="match status" value="1"/>
</dbReference>
<sequence length="203" mass="23186">MKKYYFLAFIFVSFISCKNSEFRKIDLNGTEQIVFKGDYFKTEKGKRLNNEGVEFGKEGYTEKANELLLKADKIEPNNATILNNIGITYSHLNNYNKAIEYYLKSIKVSDSTYLNAGNNLSLNYFRTGEFEKGVEIANFVITKSNNKLQTAMARIHKSFNLTALGKCEKAKVELKKIEKLMAENSGLQNQVDLIKSKIKNCVQ</sequence>
<dbReference type="InterPro" id="IPR019734">
    <property type="entry name" value="TPR_rpt"/>
</dbReference>
<dbReference type="InterPro" id="IPR011990">
    <property type="entry name" value="TPR-like_helical_dom_sf"/>
</dbReference>
<dbReference type="AlphaFoldDB" id="A0A4R6TA16"/>
<evidence type="ECO:0000256" key="2">
    <source>
        <dbReference type="SAM" id="Coils"/>
    </source>
</evidence>
<feature type="repeat" description="TPR" evidence="1">
    <location>
        <begin position="79"/>
        <end position="112"/>
    </location>
</feature>
<evidence type="ECO:0000313" key="3">
    <source>
        <dbReference type="EMBL" id="TDQ22886.1"/>
    </source>
</evidence>
<evidence type="ECO:0000313" key="4">
    <source>
        <dbReference type="Proteomes" id="UP000295390"/>
    </source>
</evidence>
<keyword evidence="2" id="KW-0175">Coiled coil</keyword>
<dbReference type="OrthoDB" id="7342920at2"/>
<gene>
    <name evidence="3" type="ORF">DFQ07_2908</name>
</gene>
<dbReference type="EMBL" id="SNYH01000006">
    <property type="protein sequence ID" value="TDQ22886.1"/>
    <property type="molecule type" value="Genomic_DNA"/>
</dbReference>
<dbReference type="SUPFAM" id="SSF48452">
    <property type="entry name" value="TPR-like"/>
    <property type="match status" value="1"/>
</dbReference>
<dbReference type="RefSeq" id="WP_133537892.1">
    <property type="nucleotide sequence ID" value="NZ_SNYH01000006.1"/>
</dbReference>
<dbReference type="SMART" id="SM00028">
    <property type="entry name" value="TPR"/>
    <property type="match status" value="1"/>
</dbReference>
<dbReference type="Proteomes" id="UP000295390">
    <property type="component" value="Unassembled WGS sequence"/>
</dbReference>
<feature type="coiled-coil region" evidence="2">
    <location>
        <begin position="170"/>
        <end position="197"/>
    </location>
</feature>
<keyword evidence="4" id="KW-1185">Reference proteome</keyword>
<organism evidence="3 4">
    <name type="scientific">Tenacibaculum caenipelagi</name>
    <dbReference type="NCBI Taxonomy" id="1325435"/>
    <lineage>
        <taxon>Bacteria</taxon>
        <taxon>Pseudomonadati</taxon>
        <taxon>Bacteroidota</taxon>
        <taxon>Flavobacteriia</taxon>
        <taxon>Flavobacteriales</taxon>
        <taxon>Flavobacteriaceae</taxon>
        <taxon>Tenacibaculum</taxon>
    </lineage>
</organism>
<dbReference type="PROSITE" id="PS50005">
    <property type="entry name" value="TPR"/>
    <property type="match status" value="1"/>
</dbReference>
<evidence type="ECO:0000256" key="1">
    <source>
        <dbReference type="PROSITE-ProRule" id="PRU00339"/>
    </source>
</evidence>
<dbReference type="PROSITE" id="PS51257">
    <property type="entry name" value="PROKAR_LIPOPROTEIN"/>
    <property type="match status" value="1"/>
</dbReference>
<name>A0A4R6TA16_9FLAO</name>
<protein>
    <submittedName>
        <fullName evidence="3">Tetratricopeptide repeat protein</fullName>
    </submittedName>
</protein>
<accession>A0A4R6TA16</accession>
<reference evidence="3 4" key="1">
    <citation type="submission" date="2019-03" db="EMBL/GenBank/DDBJ databases">
        <title>Genomic Encyclopedia of Type Strains, Phase III (KMG-III): the genomes of soil and plant-associated and newly described type strains.</title>
        <authorList>
            <person name="Whitman W."/>
        </authorList>
    </citation>
    <scope>NUCLEOTIDE SEQUENCE [LARGE SCALE GENOMIC DNA]</scope>
    <source>
        <strain evidence="3 4">CECT 8283</strain>
    </source>
</reference>